<dbReference type="AlphaFoldDB" id="A0A177D4A2"/>
<accession>A0A177D4A2</accession>
<dbReference type="Proteomes" id="UP000077248">
    <property type="component" value="Unassembled WGS sequence"/>
</dbReference>
<name>A0A177D4A2_ALTAL</name>
<organism evidence="1 2">
    <name type="scientific">Alternaria alternata</name>
    <name type="common">Alternaria rot fungus</name>
    <name type="synonym">Torula alternata</name>
    <dbReference type="NCBI Taxonomy" id="5599"/>
    <lineage>
        <taxon>Eukaryota</taxon>
        <taxon>Fungi</taxon>
        <taxon>Dikarya</taxon>
        <taxon>Ascomycota</taxon>
        <taxon>Pezizomycotina</taxon>
        <taxon>Dothideomycetes</taxon>
        <taxon>Pleosporomycetidae</taxon>
        <taxon>Pleosporales</taxon>
        <taxon>Pleosporineae</taxon>
        <taxon>Pleosporaceae</taxon>
        <taxon>Alternaria</taxon>
        <taxon>Alternaria sect. Alternaria</taxon>
        <taxon>Alternaria alternata complex</taxon>
    </lineage>
</organism>
<dbReference type="KEGG" id="aalt:CC77DRAFT_597934"/>
<gene>
    <name evidence="1" type="ORF">CC77DRAFT_597934</name>
</gene>
<dbReference type="EMBL" id="KV441506">
    <property type="protein sequence ID" value="OAG13799.1"/>
    <property type="molecule type" value="Genomic_DNA"/>
</dbReference>
<keyword evidence="2" id="KW-1185">Reference proteome</keyword>
<evidence type="ECO:0000313" key="2">
    <source>
        <dbReference type="Proteomes" id="UP000077248"/>
    </source>
</evidence>
<dbReference type="RefSeq" id="XP_018379220.1">
    <property type="nucleotide sequence ID" value="XM_018532406.1"/>
</dbReference>
<sequence>MILFFPSPVYRGICPRQAFSSSQILLGLFSGTRSSCTMCGSVYWPRCITVRLGWTRSVDSDACFDSHRVVRTLLFRNDTRFVRNCFAIFASPAVFLPMPWGKYTALY</sequence>
<evidence type="ECO:0000313" key="1">
    <source>
        <dbReference type="EMBL" id="OAG13799.1"/>
    </source>
</evidence>
<reference evidence="1 2" key="1">
    <citation type="submission" date="2016-05" db="EMBL/GenBank/DDBJ databases">
        <title>Comparative analysis of secretome profiles of manganese(II)-oxidizing ascomycete fungi.</title>
        <authorList>
            <consortium name="DOE Joint Genome Institute"/>
            <person name="Zeiner C.A."/>
            <person name="Purvine S.O."/>
            <person name="Zink E.M."/>
            <person name="Wu S."/>
            <person name="Pasa-Tolic L."/>
            <person name="Chaput D.L."/>
            <person name="Haridas S."/>
            <person name="Grigoriev I.V."/>
            <person name="Santelli C.M."/>
            <person name="Hansel C.M."/>
        </authorList>
    </citation>
    <scope>NUCLEOTIDE SEQUENCE [LARGE SCALE GENOMIC DNA]</scope>
    <source>
        <strain evidence="1 2">SRC1lrK2f</strain>
    </source>
</reference>
<dbReference type="VEuPathDB" id="FungiDB:CC77DRAFT_597934"/>
<proteinExistence type="predicted"/>
<dbReference type="GeneID" id="29118000"/>
<protein>
    <submittedName>
        <fullName evidence="1">Uncharacterized protein</fullName>
    </submittedName>
</protein>